<comment type="caution">
    <text evidence="2">The sequence shown here is derived from an EMBL/GenBank/DDBJ whole genome shotgun (WGS) entry which is preliminary data.</text>
</comment>
<proteinExistence type="predicted"/>
<reference evidence="2 3" key="1">
    <citation type="submission" date="2021-05" db="EMBL/GenBank/DDBJ databases">
        <title>Novel Bacillus species.</title>
        <authorList>
            <person name="Liu G."/>
        </authorList>
    </citation>
    <scope>NUCLEOTIDE SEQUENCE [LARGE SCALE GENOMIC DNA]</scope>
    <source>
        <strain evidence="2 3">FJAT-49682</strain>
    </source>
</reference>
<evidence type="ECO:0000313" key="3">
    <source>
        <dbReference type="Proteomes" id="UP000676456"/>
    </source>
</evidence>
<gene>
    <name evidence="2" type="ORF">KHA91_13850</name>
</gene>
<dbReference type="EMBL" id="JAGYPN010000002">
    <property type="protein sequence ID" value="MBS4223834.1"/>
    <property type="molecule type" value="Genomic_DNA"/>
</dbReference>
<dbReference type="AlphaFoldDB" id="A0A942UTV2"/>
<dbReference type="RefSeq" id="WP_213098810.1">
    <property type="nucleotide sequence ID" value="NZ_JAGYPN010000002.1"/>
</dbReference>
<organism evidence="2 3">
    <name type="scientific">Lederbergia citrea</name>
    <dbReference type="NCBI Taxonomy" id="2833581"/>
    <lineage>
        <taxon>Bacteria</taxon>
        <taxon>Bacillati</taxon>
        <taxon>Bacillota</taxon>
        <taxon>Bacilli</taxon>
        <taxon>Bacillales</taxon>
        <taxon>Bacillaceae</taxon>
        <taxon>Lederbergia</taxon>
    </lineage>
</organism>
<evidence type="ECO:0000313" key="2">
    <source>
        <dbReference type="EMBL" id="MBS4223834.1"/>
    </source>
</evidence>
<protein>
    <submittedName>
        <fullName evidence="2">Uncharacterized protein</fullName>
    </submittedName>
</protein>
<sequence>METTLKASLNFNEIKDLFISSYTIPEEFKEIVKIAINQYSQPNKKSEEKLNELVNKSYSPLDTFCYLTTNNNGNYNQWNGHLAEWITCFEYNSGRNNDSVVFTFVNPDSTSKADLLHIIKVGKGFKCVAGADIKTGSPKYVLDQLEKVWKHEGNIPFFDYHNILQNQERLTQKQRERLVKLKEKYPKKRIITSSYSREEQIKFNHEYLSYFAKNETGNLIELINSAKQNIQDFKRHERSWTDFNQRTIEKFKVESEVKGKQSPDRVVDGKQEVKGQGSKQSWFVKGIKKSKNWLMKKSNNAIRDISENKSELIEGFVHIVVETAINKGTEKLFNSKQNPSNNVLIESKDLTETPKVNTNSKLSQTEPLKSDSLKRESPREHEVSGYFKQNGTYVDPYPRGGKGNK</sequence>
<feature type="compositionally biased region" description="Polar residues" evidence="1">
    <location>
        <begin position="354"/>
        <end position="367"/>
    </location>
</feature>
<accession>A0A942UTV2</accession>
<dbReference type="Proteomes" id="UP000676456">
    <property type="component" value="Unassembled WGS sequence"/>
</dbReference>
<name>A0A942UTV2_9BACI</name>
<keyword evidence="3" id="KW-1185">Reference proteome</keyword>
<feature type="region of interest" description="Disordered" evidence="1">
    <location>
        <begin position="345"/>
        <end position="405"/>
    </location>
</feature>
<evidence type="ECO:0000256" key="1">
    <source>
        <dbReference type="SAM" id="MobiDB-lite"/>
    </source>
</evidence>
<feature type="compositionally biased region" description="Basic and acidic residues" evidence="1">
    <location>
        <begin position="368"/>
        <end position="383"/>
    </location>
</feature>